<dbReference type="EMBL" id="CP067018">
    <property type="protein sequence ID" value="QQN57234.1"/>
    <property type="molecule type" value="Genomic_DNA"/>
</dbReference>
<evidence type="ECO:0000313" key="2">
    <source>
        <dbReference type="Proteomes" id="UP000595426"/>
    </source>
</evidence>
<evidence type="ECO:0008006" key="3">
    <source>
        <dbReference type="Google" id="ProtNLM"/>
    </source>
</evidence>
<gene>
    <name evidence="1" type="ORF">I6H88_12295</name>
</gene>
<proteinExistence type="predicted"/>
<dbReference type="AlphaFoldDB" id="A0A7T7ZWM3"/>
<dbReference type="KEGG" id="egm:AYC65_01770"/>
<sequence>MKTYFTLFSFACATILSAQKKELISFPTSAEAYSLSKVEKMPMDYFRGKANINIPIYTITVDGVSIPISLSYNTGGIKLNEVSSIVGLGWSLNIPGNIQHEIKGASDFSANPLSKNINDYDKYRGVTRTTWIDQETHKKVEDLEAIMNGIYDTKPDIFNYSLPTISGAFILQNNNVGSSIIKYDGLKGFTIPNEDISIVRSQDKFNFKDPQGAEYWMSTKNLVESFYDYKTTLDPTLYNIDSLKINNKLVKFSYNKLNIYKEQNFVEIAHHKLTTDPPGSYYNLPPLLKYEKKLSYTVSRENLINKIVFDNGEINFFYSDDPGMALSDGTVYRKDLEGGKGLALRKIQVKNKSGVIIKDIALNQNYFETKNTNKTHEDYRLKLVSIHDNLQNNEYKFTYDEEFSFPRRNSNTDDYWGYINNLYDGSTGLPEKYTGGSNTPPSSSIDGIPRRSREPNIKYTKIGSLKSIQYPTGAKKNFYYEQPYRYTKLDSERNIAYYSKERIEVARIDGGLTPATLHKDFVLDNDFYDKIYAINKEARIKDTVMAIFNNSCENESLPDGQVAPIEQTRCLGSISFGNNNLSGSKSQVVIWPNNANSGSLSIWKGGDCNCNASFYLDYEYPVYVQGPEGYTIRYSGLRISKIEDIDQNNVSNVYTYLYGKYDGSNNFNPITTLNQPVNFSTFTRRHIQGVPIGSYDVPPGFIEQYLTIQSSSQNSNTYGSSDVATYPYVIEKSEKGSVLMEFSEGDLPQLGYNRWKAGRLKKETYLNAANEVIKTVDYVEKLSPIKNSLSGYTVNSNIPYMAAFYTNFDVLPIEQAYDTDLQIDAIESAKIENIKTITKEFLDGKVIETVVTNNYSDTNINNPINIQNTITKISDGSSSETTYQYAHEKGNQYLIDKNMIGIPLQTSVTQKQNDNDPGKTISKSEILYPTSQADANAKTAGLALPVSVLGFDLQNPEDAAKAQTELTYDLYDNKGNIVQYSVKGKPVTVIWGYGQTQPIAKIEGAAYNQVSAYVQAIIAASDADNTQGTDQSEQALIGALDALRNNSALTGYQITTYTYNPLIGVTSITPPSGIREIYKYDSANRLESVKDVNGNLLKEYQYRYKN</sequence>
<dbReference type="Proteomes" id="UP000595426">
    <property type="component" value="Chromosome"/>
</dbReference>
<evidence type="ECO:0000313" key="1">
    <source>
        <dbReference type="EMBL" id="QQN57234.1"/>
    </source>
</evidence>
<dbReference type="RefSeq" id="WP_034871508.1">
    <property type="nucleotide sequence ID" value="NZ_CBCSDR010000005.1"/>
</dbReference>
<accession>A0A7T7ZWM3</accession>
<organism evidence="1 2">
    <name type="scientific">Elizabethkingia bruuniana</name>
    <dbReference type="NCBI Taxonomy" id="1756149"/>
    <lineage>
        <taxon>Bacteria</taxon>
        <taxon>Pseudomonadati</taxon>
        <taxon>Bacteroidota</taxon>
        <taxon>Flavobacteriia</taxon>
        <taxon>Flavobacteriales</taxon>
        <taxon>Weeksellaceae</taxon>
        <taxon>Elizabethkingia</taxon>
    </lineage>
</organism>
<protein>
    <recommendedName>
        <fullName evidence="3">Sugar-binding protein</fullName>
    </recommendedName>
</protein>
<name>A0A7T7ZWM3_9FLAO</name>
<keyword evidence="2" id="KW-1185">Reference proteome</keyword>
<reference evidence="1 2" key="1">
    <citation type="submission" date="2020-12" db="EMBL/GenBank/DDBJ databases">
        <title>FDA dAtabase for Regulatory Grade micrObial Sequences (FDA-ARGOS): Supporting development and validation of Infectious Disease Dx tests.</title>
        <authorList>
            <person name="Kerrigan L."/>
            <person name="Long C."/>
            <person name="Tallon L."/>
            <person name="Sadzewicz L."/>
            <person name="Zhao X."/>
            <person name="Boylan J."/>
            <person name="Ott S."/>
            <person name="Bowen H."/>
            <person name="Vavikolanu K."/>
            <person name="Mehta A."/>
            <person name="Aluvathingal J."/>
            <person name="Nadendla S."/>
            <person name="Yan Y."/>
            <person name="Sichtig H."/>
        </authorList>
    </citation>
    <scope>NUCLEOTIDE SEQUENCE [LARGE SCALE GENOMIC DNA]</scope>
    <source>
        <strain evidence="1 2">FDAARGOS_1031</strain>
    </source>
</reference>
<dbReference type="GeneID" id="93131612"/>
<dbReference type="OrthoDB" id="9814627at2"/>